<dbReference type="CDD" id="cd08504">
    <property type="entry name" value="PBP2_OppA"/>
    <property type="match status" value="1"/>
</dbReference>
<evidence type="ECO:0000313" key="9">
    <source>
        <dbReference type="Proteomes" id="UP000016412"/>
    </source>
</evidence>
<dbReference type="EMBL" id="AUZJ01000009">
    <property type="protein sequence ID" value="ERF61568.1"/>
    <property type="molecule type" value="Genomic_DNA"/>
</dbReference>
<evidence type="ECO:0000256" key="3">
    <source>
        <dbReference type="ARBA" id="ARBA00022448"/>
    </source>
</evidence>
<dbReference type="OrthoDB" id="9801912at2"/>
<dbReference type="GO" id="GO:0015833">
    <property type="term" value="P:peptide transport"/>
    <property type="evidence" value="ECO:0007669"/>
    <property type="project" value="TreeGrafter"/>
</dbReference>
<dbReference type="PATRIC" id="fig|1125725.3.peg.441"/>
<proteinExistence type="inferred from homology"/>
<dbReference type="Proteomes" id="UP000016646">
    <property type="component" value="Unassembled WGS sequence"/>
</dbReference>
<evidence type="ECO:0000313" key="10">
    <source>
        <dbReference type="Proteomes" id="UP000016646"/>
    </source>
</evidence>
<feature type="signal peptide" evidence="5">
    <location>
        <begin position="1"/>
        <end position="32"/>
    </location>
</feature>
<dbReference type="GO" id="GO:1904680">
    <property type="term" value="F:peptide transmembrane transporter activity"/>
    <property type="evidence" value="ECO:0007669"/>
    <property type="project" value="TreeGrafter"/>
</dbReference>
<dbReference type="Gene3D" id="3.40.190.10">
    <property type="entry name" value="Periplasmic binding protein-like II"/>
    <property type="match status" value="1"/>
</dbReference>
<dbReference type="GO" id="GO:0030288">
    <property type="term" value="C:outer membrane-bounded periplasmic space"/>
    <property type="evidence" value="ECO:0007669"/>
    <property type="project" value="UniProtKB-ARBA"/>
</dbReference>
<evidence type="ECO:0000256" key="4">
    <source>
        <dbReference type="ARBA" id="ARBA00022729"/>
    </source>
</evidence>
<organism evidence="7 9">
    <name type="scientific">Treponema socranskii subsp. socranskii VPI DR56BR1116 = ATCC 35536</name>
    <dbReference type="NCBI Taxonomy" id="1125725"/>
    <lineage>
        <taxon>Bacteria</taxon>
        <taxon>Pseudomonadati</taxon>
        <taxon>Spirochaetota</taxon>
        <taxon>Spirochaetia</taxon>
        <taxon>Spirochaetales</taxon>
        <taxon>Treponemataceae</taxon>
        <taxon>Treponema</taxon>
    </lineage>
</organism>
<dbReference type="SUPFAM" id="SSF53850">
    <property type="entry name" value="Periplasmic binding protein-like II"/>
    <property type="match status" value="1"/>
</dbReference>
<dbReference type="Gene3D" id="3.10.105.10">
    <property type="entry name" value="Dipeptide-binding Protein, Domain 3"/>
    <property type="match status" value="1"/>
</dbReference>
<reference evidence="9 10" key="1">
    <citation type="submission" date="2013-08" db="EMBL/GenBank/DDBJ databases">
        <authorList>
            <person name="Durkin A.S."/>
            <person name="Haft D.R."/>
            <person name="McCorrison J."/>
            <person name="Torralba M."/>
            <person name="Gillis M."/>
            <person name="Haft D.H."/>
            <person name="Methe B."/>
            <person name="Sutton G."/>
            <person name="Nelson K.E."/>
        </authorList>
    </citation>
    <scope>NUCLEOTIDE SEQUENCE [LARGE SCALE GENOMIC DNA]</scope>
    <source>
        <strain evidence="8 10">ATCC 35536</strain>
        <strain evidence="7 9">VPI DR56BR1116</strain>
    </source>
</reference>
<name>U1FNW6_TRESO</name>
<protein>
    <submittedName>
        <fullName evidence="7">ABC transporter, substrate-binding protein, family 5</fullName>
    </submittedName>
</protein>
<comment type="similarity">
    <text evidence="2">Belongs to the bacterial solute-binding protein 5 family.</text>
</comment>
<keyword evidence="3" id="KW-0813">Transport</keyword>
<dbReference type="STRING" id="1125725.HMPREF1325_2373"/>
<dbReference type="GO" id="GO:0043190">
    <property type="term" value="C:ATP-binding cassette (ABC) transporter complex"/>
    <property type="evidence" value="ECO:0007669"/>
    <property type="project" value="InterPro"/>
</dbReference>
<dbReference type="PIRSF" id="PIRSF002741">
    <property type="entry name" value="MppA"/>
    <property type="match status" value="1"/>
</dbReference>
<feature type="domain" description="Solute-binding protein family 5" evidence="6">
    <location>
        <begin position="105"/>
        <end position="457"/>
    </location>
</feature>
<comment type="caution">
    <text evidence="7">The sequence shown here is derived from an EMBL/GenBank/DDBJ whole genome shotgun (WGS) entry which is preliminary data.</text>
</comment>
<keyword evidence="10" id="KW-1185">Reference proteome</keyword>
<evidence type="ECO:0000259" key="6">
    <source>
        <dbReference type="Pfam" id="PF00496"/>
    </source>
</evidence>
<evidence type="ECO:0000313" key="7">
    <source>
        <dbReference type="EMBL" id="ERF61568.1"/>
    </source>
</evidence>
<evidence type="ECO:0000256" key="5">
    <source>
        <dbReference type="SAM" id="SignalP"/>
    </source>
</evidence>
<feature type="chain" id="PRO_5004611070" evidence="5">
    <location>
        <begin position="33"/>
        <end position="549"/>
    </location>
</feature>
<gene>
    <name evidence="8" type="ORF">HMPREF0860_0126</name>
    <name evidence="7" type="ORF">HMPREF1325_2373</name>
</gene>
<accession>U1FNW6</accession>
<dbReference type="PANTHER" id="PTHR30290">
    <property type="entry name" value="PERIPLASMIC BINDING COMPONENT OF ABC TRANSPORTER"/>
    <property type="match status" value="1"/>
</dbReference>
<comment type="subcellular location">
    <subcellularLocation>
        <location evidence="1">Cell envelope</location>
    </subcellularLocation>
</comment>
<dbReference type="InterPro" id="IPR030678">
    <property type="entry name" value="Peptide/Ni-bd"/>
</dbReference>
<dbReference type="eggNOG" id="COG4166">
    <property type="taxonomic scope" value="Bacteria"/>
</dbReference>
<dbReference type="InterPro" id="IPR000914">
    <property type="entry name" value="SBP_5_dom"/>
</dbReference>
<dbReference type="EMBL" id="AVQI01000050">
    <property type="protein sequence ID" value="ERK02557.1"/>
    <property type="molecule type" value="Genomic_DNA"/>
</dbReference>
<sequence>MRFDFNKIDFVKKSRIVLFAVLLCMTPFFSQTHDVPDTNISESDSNDDAFFEAEDIDPALQHNFTIIVPVHEYDLNPHTASYSSESQILSSLYEGLFSYDPVTLEPKNALAVRYRISRNKKRWTFTLRKNAKFGDGSLITARDVCDAWLDLLAEPRAPYSSMFDIIEGAAAYRNGKGKRDAVGIRALSDTTLVVELASPAGYLPRVLCHSAFVVCKKDKSVSSGAFSMQQNEAGEIILIKNNNYWDAEHTHIERIAIVQSDDADENVFLFNTGIADWIAGNVTVQKLLDKDSAQINAEFATEYLFFRCRKKSVWNNPDLRAALLEAVPWDELRSQAFVKAPTLVYPINGYPQVEGFTYTDTDEAASLMADAKKKAGIAQSKRLPLVIGIPDTDYMKKQAEILAGAWKALGVDVSVQTSPIHRYLESIPSWDADLFSYTWIGDFADPLAFLELFRSASTLNVAQWKNAEYDKLLGEAALYTGEERTKLLARAEQLLLDSGEVLPISHPVSLNVIDLETTGGWSSNAFDIHPFKYLYKKRKTAPLPNIVSR</sequence>
<dbReference type="PANTHER" id="PTHR30290:SF10">
    <property type="entry name" value="PERIPLASMIC OLIGOPEPTIDE-BINDING PROTEIN-RELATED"/>
    <property type="match status" value="1"/>
</dbReference>
<dbReference type="Pfam" id="PF00496">
    <property type="entry name" value="SBP_bac_5"/>
    <property type="match status" value="1"/>
</dbReference>
<dbReference type="Proteomes" id="UP000016412">
    <property type="component" value="Unassembled WGS sequence"/>
</dbReference>
<dbReference type="AlphaFoldDB" id="U1FNW6"/>
<dbReference type="InterPro" id="IPR039424">
    <property type="entry name" value="SBP_5"/>
</dbReference>
<evidence type="ECO:0000313" key="8">
    <source>
        <dbReference type="EMBL" id="ERK02557.1"/>
    </source>
</evidence>
<evidence type="ECO:0000256" key="1">
    <source>
        <dbReference type="ARBA" id="ARBA00004196"/>
    </source>
</evidence>
<dbReference type="Gene3D" id="3.90.76.10">
    <property type="entry name" value="Dipeptide-binding Protein, Domain 1"/>
    <property type="match status" value="1"/>
</dbReference>
<keyword evidence="4 5" id="KW-0732">Signal</keyword>
<evidence type="ECO:0000256" key="2">
    <source>
        <dbReference type="ARBA" id="ARBA00005695"/>
    </source>
</evidence>